<dbReference type="CDD" id="cd03351">
    <property type="entry name" value="LbH_UDP-GlcNAc_AT"/>
    <property type="match status" value="1"/>
</dbReference>
<keyword evidence="2" id="KW-0444">Lipid biosynthesis</keyword>
<dbReference type="PIRSF" id="PIRSF000456">
    <property type="entry name" value="UDP-GlcNAc_acltr"/>
    <property type="match status" value="1"/>
</dbReference>
<comment type="caution">
    <text evidence="9">The sequence shown here is derived from an EMBL/GenBank/DDBJ whole genome shotgun (WGS) entry which is preliminary data.</text>
</comment>
<accession>A0ABU5NE24</accession>
<dbReference type="InterPro" id="IPR011004">
    <property type="entry name" value="Trimer_LpxA-like_sf"/>
</dbReference>
<dbReference type="EMBL" id="JARJFB010000136">
    <property type="protein sequence ID" value="MEA0971432.1"/>
    <property type="molecule type" value="Genomic_DNA"/>
</dbReference>
<dbReference type="InterPro" id="IPR010137">
    <property type="entry name" value="Lipid_A_LpxA"/>
</dbReference>
<keyword evidence="5" id="KW-0677">Repeat</keyword>
<protein>
    <submittedName>
        <fullName evidence="9">Acyl-ACP--UDP-N-acetylglucosamine O-acyltransferase</fullName>
    </submittedName>
</protein>
<evidence type="ECO:0000256" key="1">
    <source>
        <dbReference type="ARBA" id="ARBA00022490"/>
    </source>
</evidence>
<keyword evidence="7" id="KW-0012">Acyltransferase</keyword>
<dbReference type="InterPro" id="IPR037157">
    <property type="entry name" value="Acetyltransf_C_sf"/>
</dbReference>
<evidence type="ECO:0000256" key="2">
    <source>
        <dbReference type="ARBA" id="ARBA00022516"/>
    </source>
</evidence>
<reference evidence="9 10" key="1">
    <citation type="submission" date="2023-03" db="EMBL/GenBank/DDBJ databases">
        <title>Host association and intracellularity evolved multiple times independently in the Rickettsiales.</title>
        <authorList>
            <person name="Castelli M."/>
            <person name="Nardi T."/>
            <person name="Gammuto L."/>
            <person name="Bellinzona G."/>
            <person name="Sabaneyeva E."/>
            <person name="Potekhin A."/>
            <person name="Serra V."/>
            <person name="Petroni G."/>
            <person name="Sassera D."/>
        </authorList>
    </citation>
    <scope>NUCLEOTIDE SEQUENCE [LARGE SCALE GENOMIC DNA]</scope>
    <source>
        <strain evidence="9 10">Sr 2-6</strain>
    </source>
</reference>
<organism evidence="9 10">
    <name type="scientific">Candidatus Megaera venefica</name>
    <dbReference type="NCBI Taxonomy" id="2055910"/>
    <lineage>
        <taxon>Bacteria</taxon>
        <taxon>Pseudomonadati</taxon>
        <taxon>Pseudomonadota</taxon>
        <taxon>Alphaproteobacteria</taxon>
        <taxon>Rickettsiales</taxon>
        <taxon>Rickettsiaceae</taxon>
        <taxon>Candidatus Megaera</taxon>
    </lineage>
</organism>
<keyword evidence="10" id="KW-1185">Reference proteome</keyword>
<evidence type="ECO:0000256" key="7">
    <source>
        <dbReference type="ARBA" id="ARBA00023315"/>
    </source>
</evidence>
<dbReference type="Gene3D" id="1.20.1180.10">
    <property type="entry name" value="Udp N-acetylglucosamine O-acyltransferase, C-terminal domain"/>
    <property type="match status" value="1"/>
</dbReference>
<sequence length="259" mass="28194">MIHKTAIVGTNVKLGKNVEIGPYCIIGDGAVIGDNVHFRSHVVTEGRVTIGEGTKIYPFASLSYPQTLKYNGEDSEIIIGKHNTIREYVTIQHGTSEGTMATIIGDNCLFMVGVHIAHNCVVGNNVIFANYVSLAGHVEVGDFAIIGGLSAVQQFCRIGPHTMIGGVSAVVRDLIPYGLATSDRAHLEGLNLVGMNRRGFDKAQSIEASKVIKEIFSDDSEHVFNQRIELAKGKYPENKVIQEIVEFLQSDKSRTFCGF</sequence>
<dbReference type="Pfam" id="PF00132">
    <property type="entry name" value="Hexapep"/>
    <property type="match status" value="2"/>
</dbReference>
<dbReference type="Gene3D" id="2.160.10.10">
    <property type="entry name" value="Hexapeptide repeat proteins"/>
    <property type="match status" value="1"/>
</dbReference>
<keyword evidence="4" id="KW-0808">Transferase</keyword>
<feature type="domain" description="UDP N-acetylglucosamine O-acyltransferase C-terminal" evidence="8">
    <location>
        <begin position="173"/>
        <end position="255"/>
    </location>
</feature>
<name>A0ABU5NE24_9RICK</name>
<dbReference type="InterPro" id="IPR018357">
    <property type="entry name" value="Hexapep_transf_CS"/>
</dbReference>
<dbReference type="SUPFAM" id="SSF51161">
    <property type="entry name" value="Trimeric LpxA-like enzymes"/>
    <property type="match status" value="1"/>
</dbReference>
<evidence type="ECO:0000256" key="6">
    <source>
        <dbReference type="ARBA" id="ARBA00023098"/>
    </source>
</evidence>
<keyword evidence="6" id="KW-0443">Lipid metabolism</keyword>
<evidence type="ECO:0000313" key="9">
    <source>
        <dbReference type="EMBL" id="MEA0971432.1"/>
    </source>
</evidence>
<evidence type="ECO:0000256" key="5">
    <source>
        <dbReference type="ARBA" id="ARBA00022737"/>
    </source>
</evidence>
<evidence type="ECO:0000256" key="3">
    <source>
        <dbReference type="ARBA" id="ARBA00022556"/>
    </source>
</evidence>
<gene>
    <name evidence="9" type="ORF">Megvenef_01410</name>
</gene>
<dbReference type="NCBIfam" id="TIGR01852">
    <property type="entry name" value="lipid_A_lpxA"/>
    <property type="match status" value="1"/>
</dbReference>
<keyword evidence="3" id="KW-0441">Lipid A biosynthesis</keyword>
<keyword evidence="1" id="KW-0963">Cytoplasm</keyword>
<dbReference type="PANTHER" id="PTHR43480">
    <property type="entry name" value="ACYL-[ACYL-CARRIER-PROTEIN]--UDP-N-ACETYLGLUCOSAMINE O-ACYLTRANSFERASE"/>
    <property type="match status" value="1"/>
</dbReference>
<dbReference type="InterPro" id="IPR029098">
    <property type="entry name" value="Acetyltransf_C"/>
</dbReference>
<dbReference type="RefSeq" id="WP_322777335.1">
    <property type="nucleotide sequence ID" value="NZ_JARJFB010000136.1"/>
</dbReference>
<evidence type="ECO:0000259" key="8">
    <source>
        <dbReference type="Pfam" id="PF13720"/>
    </source>
</evidence>
<dbReference type="Proteomes" id="UP001291687">
    <property type="component" value="Unassembled WGS sequence"/>
</dbReference>
<dbReference type="PROSITE" id="PS00101">
    <property type="entry name" value="HEXAPEP_TRANSFERASES"/>
    <property type="match status" value="1"/>
</dbReference>
<proteinExistence type="predicted"/>
<evidence type="ECO:0000313" key="10">
    <source>
        <dbReference type="Proteomes" id="UP001291687"/>
    </source>
</evidence>
<evidence type="ECO:0000256" key="4">
    <source>
        <dbReference type="ARBA" id="ARBA00022679"/>
    </source>
</evidence>
<dbReference type="NCBIfam" id="NF003657">
    <property type="entry name" value="PRK05289.1"/>
    <property type="match status" value="1"/>
</dbReference>
<dbReference type="PANTHER" id="PTHR43480:SF1">
    <property type="entry name" value="ACYL-[ACYL-CARRIER-PROTEIN]--UDP-N-ACETYLGLUCOSAMINE O-ACYLTRANSFERASE, MITOCHONDRIAL-RELATED"/>
    <property type="match status" value="1"/>
</dbReference>
<dbReference type="Pfam" id="PF13720">
    <property type="entry name" value="Acetyltransf_11"/>
    <property type="match status" value="1"/>
</dbReference>
<dbReference type="InterPro" id="IPR001451">
    <property type="entry name" value="Hexapep"/>
</dbReference>